<dbReference type="AlphaFoldDB" id="X1C5M1"/>
<protein>
    <submittedName>
        <fullName evidence="2">Uncharacterized protein</fullName>
    </submittedName>
</protein>
<proteinExistence type="predicted"/>
<evidence type="ECO:0000313" key="2">
    <source>
        <dbReference type="EMBL" id="GAH02657.1"/>
    </source>
</evidence>
<feature type="region of interest" description="Disordered" evidence="1">
    <location>
        <begin position="251"/>
        <end position="272"/>
    </location>
</feature>
<feature type="non-terminal residue" evidence="2">
    <location>
        <position position="1"/>
    </location>
</feature>
<name>X1C5M1_9ZZZZ</name>
<dbReference type="EMBL" id="BART01028231">
    <property type="protein sequence ID" value="GAH02657.1"/>
    <property type="molecule type" value="Genomic_DNA"/>
</dbReference>
<evidence type="ECO:0000256" key="1">
    <source>
        <dbReference type="SAM" id="MobiDB-lite"/>
    </source>
</evidence>
<accession>X1C5M1</accession>
<feature type="non-terminal residue" evidence="2">
    <location>
        <position position="272"/>
    </location>
</feature>
<feature type="compositionally biased region" description="Basic and acidic residues" evidence="1">
    <location>
        <begin position="251"/>
        <end position="260"/>
    </location>
</feature>
<gene>
    <name evidence="2" type="ORF">S01H4_49837</name>
</gene>
<organism evidence="2">
    <name type="scientific">marine sediment metagenome</name>
    <dbReference type="NCBI Taxonomy" id="412755"/>
    <lineage>
        <taxon>unclassified sequences</taxon>
        <taxon>metagenomes</taxon>
        <taxon>ecological metagenomes</taxon>
    </lineage>
</organism>
<comment type="caution">
    <text evidence="2">The sequence shown here is derived from an EMBL/GenBank/DDBJ whole genome shotgun (WGS) entry which is preliminary data.</text>
</comment>
<reference evidence="2" key="1">
    <citation type="journal article" date="2014" name="Front. Microbiol.">
        <title>High frequency of phylogenetically diverse reductive dehalogenase-homologous genes in deep subseafloor sedimentary metagenomes.</title>
        <authorList>
            <person name="Kawai M."/>
            <person name="Futagami T."/>
            <person name="Toyoda A."/>
            <person name="Takaki Y."/>
            <person name="Nishi S."/>
            <person name="Hori S."/>
            <person name="Arai W."/>
            <person name="Tsubouchi T."/>
            <person name="Morono Y."/>
            <person name="Uchiyama I."/>
            <person name="Ito T."/>
            <person name="Fujiyama A."/>
            <person name="Inagaki F."/>
            <person name="Takami H."/>
        </authorList>
    </citation>
    <scope>NUCLEOTIDE SEQUENCE</scope>
    <source>
        <strain evidence="2">Expedition CK06-06</strain>
    </source>
</reference>
<sequence>SIFHAIRTLVPNLVMKNPITKVTTDDVEQEDYAFLLGLALDSIDKKIKMKTILRGGIVAALFAMGIFKTGIAASGQVLTWGDLQLDPGQVYSDLVDLDDFVIDPSCRSFDKPAFLGDRNRVPRQLLLDDNECDHDLVMRLPRSSHPDAKNKIEKLTQSNLSNIEIFELQDFIDVVELFVPEANATLLIPDPEVIIFNNYIKGVSFYGPSEGPYTTLALTPPVPGNPYPVAPVGIWHDLHVMANKSMVKSMEQADRQKDVGVYDPAGADEAED</sequence>